<dbReference type="RefSeq" id="YP_009021099.1">
    <property type="nucleotide sequence ID" value="NC_023848.1"/>
</dbReference>
<dbReference type="KEGG" id="vg:18938174"/>
<organism evidence="3 4">
    <name type="scientific">Chloriridovirus anopheles1</name>
    <dbReference type="NCBI Taxonomy" id="1465751"/>
    <lineage>
        <taxon>Viruses</taxon>
        <taxon>Varidnaviria</taxon>
        <taxon>Bamfordvirae</taxon>
        <taxon>Nucleocytoviricota</taxon>
        <taxon>Megaviricetes</taxon>
        <taxon>Pimascovirales</taxon>
        <taxon>Pimascovirales incertae sedis</taxon>
        <taxon>Iridoviridae</taxon>
        <taxon>Betairidovirinae</taxon>
        <taxon>Chloriridovirus</taxon>
    </lineage>
</organism>
<dbReference type="EMBL" id="KF938901">
    <property type="protein sequence ID" value="AHL67515.1"/>
    <property type="molecule type" value="Genomic_DNA"/>
</dbReference>
<protein>
    <submittedName>
        <fullName evidence="3">DNA double-strand break repair rad50 ATpase-like protein</fullName>
    </submittedName>
</protein>
<feature type="domain" description="Rad50/SbcC-type AAA" evidence="2">
    <location>
        <begin position="2"/>
        <end position="240"/>
    </location>
</feature>
<dbReference type="PANTHER" id="PTHR32114">
    <property type="entry name" value="ABC TRANSPORTER ABCH.3"/>
    <property type="match status" value="1"/>
</dbReference>
<evidence type="ECO:0000256" key="1">
    <source>
        <dbReference type="SAM" id="Coils"/>
    </source>
</evidence>
<dbReference type="SUPFAM" id="SSF52540">
    <property type="entry name" value="P-loop containing nucleoside triphosphate hydrolases"/>
    <property type="match status" value="1"/>
</dbReference>
<dbReference type="PANTHER" id="PTHR32114:SF2">
    <property type="entry name" value="ABC TRANSPORTER ABCH.3"/>
    <property type="match status" value="1"/>
</dbReference>
<dbReference type="GeneID" id="18938174"/>
<sequence>MKLTMKNFRCYTSQTFNLNDDQITLINGPSGQGKTTILLAIQFVLYGSSSHKYLVSHAQTSCEVVLEYKEFKIKRTKRPNILSLWHFAGKEKTPRKYEDDDAQEVINKYFGGKDNQNFFMDLSHQEKMTFLEQLIGPNCDISDLKLRIKTQISEVNKELAVLEGQVETANSLSKLVEKPLKVDKPVLGPELSRYSDLLKDQSNVEQAIAETTQDIFRQNKIKEEVYGLSQQKQLLNKQLMEIGNIDLDIESKMKKVEKELAVLKLDEKALTLAKESCAIAASELQKTKHELKQFEDVGDGSGLESEIAAVDEEISRQERYAAILNYMKKQQEYENLLALEKQCWEQDKIEIETNINLLSLSTADLDENSLTKKQMDIEAAVEFNSKHSLESIDSQIETLVAQNRKTLTCHHCSSSLFLNLQTLEFEKDFVPRKHTKLNTDTVALRDAEIQIKKLNKLKDKFIHNQLLLENENAEDISHKLLLVKQIKELRRDFQKISVFKASNTLNKLKSWLDSNISLTSEIALGTPPQDIEKLKDVRRDLTIQKNNFEIRAKSKLRLERKMAKLIANKIDYCESKHKNIQDQIEDKTSLLRQMAVEMDRFTTFSNLKSNLEELELRLTKFNFCEERVQEFEEKLEQLHSLQIYYVRFKEYKQYQTQLKKYKQVKDTLRSTQKLKEERENFYLKLLLFKKR</sequence>
<dbReference type="OrthoDB" id="7810at10239"/>
<dbReference type="Gene3D" id="3.40.50.300">
    <property type="entry name" value="P-loop containing nucleotide triphosphate hydrolases"/>
    <property type="match status" value="1"/>
</dbReference>
<accession>W8QE13</accession>
<dbReference type="InterPro" id="IPR038729">
    <property type="entry name" value="Rad50/SbcC_AAA"/>
</dbReference>
<proteinExistence type="predicted"/>
<keyword evidence="1" id="KW-0175">Coiled coil</keyword>
<dbReference type="InterPro" id="IPR027417">
    <property type="entry name" value="P-loop_NTPase"/>
</dbReference>
<feature type="coiled-coil region" evidence="1">
    <location>
        <begin position="621"/>
        <end position="671"/>
    </location>
</feature>
<reference evidence="3 4" key="1">
    <citation type="submission" date="2013-12" db="EMBL/GenBank/DDBJ databases">
        <authorList>
            <person name="Tong Y."/>
            <person name="Zhang J."/>
            <person name="Huang Y."/>
            <person name="Li S."/>
            <person name="Pei G."/>
            <person name="Zhang Z."/>
            <person name="Mi Z."/>
            <person name="An X."/>
        </authorList>
    </citation>
    <scope>NUCLEOTIDE SEQUENCE [LARGE SCALE GENOMIC DNA]</scope>
    <source>
        <strain evidence="3">AMIV</strain>
    </source>
</reference>
<name>W8QE13_9VIRU</name>
<dbReference type="Proteomes" id="UP000110868">
    <property type="component" value="Segment"/>
</dbReference>
<gene>
    <name evidence="3" type="ORF">AMIV_013</name>
</gene>
<dbReference type="Pfam" id="PF13476">
    <property type="entry name" value="AAA_23"/>
    <property type="match status" value="1"/>
</dbReference>
<evidence type="ECO:0000259" key="2">
    <source>
        <dbReference type="Pfam" id="PF13476"/>
    </source>
</evidence>
<keyword evidence="4" id="KW-1185">Reference proteome</keyword>
<evidence type="ECO:0000313" key="3">
    <source>
        <dbReference type="EMBL" id="AHL67515.1"/>
    </source>
</evidence>
<evidence type="ECO:0000313" key="4">
    <source>
        <dbReference type="Proteomes" id="UP000110868"/>
    </source>
</evidence>